<evidence type="ECO:0000313" key="4">
    <source>
        <dbReference type="Proteomes" id="UP000007089"/>
    </source>
</evidence>
<accession>B8J6E9</accession>
<dbReference type="GO" id="GO:0003677">
    <property type="term" value="F:DNA binding"/>
    <property type="evidence" value="ECO:0007669"/>
    <property type="project" value="InterPro"/>
</dbReference>
<dbReference type="PANTHER" id="PTHR34322">
    <property type="entry name" value="TRANSPOSASE, Y1_TNP DOMAIN-CONTAINING"/>
    <property type="match status" value="1"/>
</dbReference>
<protein>
    <recommendedName>
        <fullName evidence="2">Transposase IS200-like domain-containing protein</fullName>
    </recommendedName>
</protein>
<dbReference type="SUPFAM" id="SSF143422">
    <property type="entry name" value="Transposase IS200-like"/>
    <property type="match status" value="1"/>
</dbReference>
<dbReference type="GO" id="GO:0004803">
    <property type="term" value="F:transposase activity"/>
    <property type="evidence" value="ECO:0007669"/>
    <property type="project" value="InterPro"/>
</dbReference>
<dbReference type="KEGG" id="acp:A2cp1_1788"/>
<feature type="domain" description="Transposase IS200-like" evidence="2">
    <location>
        <begin position="8"/>
        <end position="124"/>
    </location>
</feature>
<dbReference type="Proteomes" id="UP000007089">
    <property type="component" value="Chromosome"/>
</dbReference>
<dbReference type="HOGENOM" id="CLU_876165_0_0_7"/>
<dbReference type="AlphaFoldDB" id="B8J6E9"/>
<keyword evidence="4" id="KW-1185">Reference proteome</keyword>
<dbReference type="GO" id="GO:0006313">
    <property type="term" value="P:DNA transposition"/>
    <property type="evidence" value="ECO:0007669"/>
    <property type="project" value="InterPro"/>
</dbReference>
<evidence type="ECO:0000256" key="1">
    <source>
        <dbReference type="SAM" id="MobiDB-lite"/>
    </source>
</evidence>
<proteinExistence type="predicted"/>
<dbReference type="InterPro" id="IPR002686">
    <property type="entry name" value="Transposase_17"/>
</dbReference>
<feature type="region of interest" description="Disordered" evidence="1">
    <location>
        <begin position="216"/>
        <end position="238"/>
    </location>
</feature>
<evidence type="ECO:0000313" key="3">
    <source>
        <dbReference type="EMBL" id="ACL65130.1"/>
    </source>
</evidence>
<dbReference type="EMBL" id="CP001359">
    <property type="protein sequence ID" value="ACL65130.1"/>
    <property type="molecule type" value="Genomic_DNA"/>
</dbReference>
<dbReference type="InterPro" id="IPR036515">
    <property type="entry name" value="Transposase_17_sf"/>
</dbReference>
<organism evidence="3 4">
    <name type="scientific">Anaeromyxobacter dehalogenans (strain ATCC BAA-258 / DSM 21875 / 2CP-1)</name>
    <dbReference type="NCBI Taxonomy" id="455488"/>
    <lineage>
        <taxon>Bacteria</taxon>
        <taxon>Pseudomonadati</taxon>
        <taxon>Myxococcota</taxon>
        <taxon>Myxococcia</taxon>
        <taxon>Myxococcales</taxon>
        <taxon>Cystobacterineae</taxon>
        <taxon>Anaeromyxobacteraceae</taxon>
        <taxon>Anaeromyxobacter</taxon>
    </lineage>
</organism>
<evidence type="ECO:0000259" key="2">
    <source>
        <dbReference type="SMART" id="SM01321"/>
    </source>
</evidence>
<gene>
    <name evidence="3" type="ordered locus">A2cp1_1788</name>
</gene>
<dbReference type="Gene3D" id="3.30.70.1290">
    <property type="entry name" value="Transposase IS200-like"/>
    <property type="match status" value="1"/>
</dbReference>
<dbReference type="SMART" id="SM01321">
    <property type="entry name" value="Y1_Tnp"/>
    <property type="match status" value="1"/>
</dbReference>
<reference evidence="3" key="1">
    <citation type="submission" date="2009-01" db="EMBL/GenBank/DDBJ databases">
        <title>Complete sequence of Anaeromyxobacter dehalogenans 2CP-1.</title>
        <authorList>
            <consortium name="US DOE Joint Genome Institute"/>
            <person name="Lucas S."/>
            <person name="Copeland A."/>
            <person name="Lapidus A."/>
            <person name="Glavina del Rio T."/>
            <person name="Dalin E."/>
            <person name="Tice H."/>
            <person name="Bruce D."/>
            <person name="Goodwin L."/>
            <person name="Pitluck S."/>
            <person name="Saunders E."/>
            <person name="Brettin T."/>
            <person name="Detter J.C."/>
            <person name="Han C."/>
            <person name="Larimer F."/>
            <person name="Land M."/>
            <person name="Hauser L."/>
            <person name="Kyrpides N."/>
            <person name="Ovchinnikova G."/>
            <person name="Beliaev A.S."/>
            <person name="Richardson P."/>
        </authorList>
    </citation>
    <scope>NUCLEOTIDE SEQUENCE</scope>
    <source>
        <strain evidence="3">2CP-1</strain>
    </source>
</reference>
<dbReference type="PANTHER" id="PTHR34322:SF2">
    <property type="entry name" value="TRANSPOSASE IS200-LIKE DOMAIN-CONTAINING PROTEIN"/>
    <property type="match status" value="1"/>
</dbReference>
<dbReference type="RefSeq" id="WP_012633054.1">
    <property type="nucleotide sequence ID" value="NC_011891.1"/>
</dbReference>
<sequence>MTAPRQICPGKTYFVTRRCTQRQFLLRPSPESTALFGYVLAVAAARTGVLIHACIVMSSHVHLVLTDPEARLPEFSQYLWSLVARALNASLGRWESLWAPSSYSAVQLETAESVVAETAYALANPVKAGLVPSGREWPGLWLGPKHIGTPLVFERPAFFRAHGPLPESAQLTLTPPPGFTADEYRTRVEAELAVSEEKARAAVSSSGRGFLGVRRVLAQDPTSSPRTHEPRRNLSPRVAARDRWKRMEALARLRSFQSAYREARARFSAGVRDALFPAGTYLLRVLHGVRCEAPS</sequence>
<name>B8J6E9_ANAD2</name>